<evidence type="ECO:0000313" key="3">
    <source>
        <dbReference type="EMBL" id="AHG93621.1"/>
    </source>
</evidence>
<reference evidence="3 4" key="1">
    <citation type="journal article" date="2014" name="Genome Announc.">
        <title>Genome Sequence and Methylome of Soil Bacterium Gemmatirosa kalamazoonensis KBS708T, a Member of the Rarely Cultivated Gemmatimonadetes Phylum.</title>
        <authorList>
            <person name="Debruyn J.M."/>
            <person name="Radosevich M."/>
            <person name="Wommack K.E."/>
            <person name="Polson S.W."/>
            <person name="Hauser L.J."/>
            <person name="Fawaz M.N."/>
            <person name="Korlach J."/>
            <person name="Tsai Y.C."/>
        </authorList>
    </citation>
    <scope>NUCLEOTIDE SEQUENCE [LARGE SCALE GENOMIC DNA]</scope>
    <source>
        <strain evidence="3 4">KBS708</strain>
        <plasmid evidence="4">Plasmid 2</plasmid>
    </source>
</reference>
<dbReference type="eggNOG" id="COG1680">
    <property type="taxonomic scope" value="Bacteria"/>
</dbReference>
<dbReference type="InterPro" id="IPR001466">
    <property type="entry name" value="Beta-lactam-related"/>
</dbReference>
<dbReference type="EMBL" id="CP007130">
    <property type="protein sequence ID" value="AHG93621.1"/>
    <property type="molecule type" value="Genomic_DNA"/>
</dbReference>
<proteinExistence type="predicted"/>
<keyword evidence="3" id="KW-0614">Plasmid</keyword>
<sequence length="508" mass="54814">MLAASSAAAQTRPAHLLTPAQRAALDADIERAMQQYADVPGLAVAVVQGDSVVYAKGFGVRERGKPERVTERTLFAIGSNTKSMTSALVGTLVDAGKMRWDDPVWTYLPGFRVADPYVSREATIRDLLSHRVDVENNISAWYRSPLTRAQLVERLRFLKQDASFRSRFLYNNLMVMTAGEAAAAAGGKPWNALIRERLFAPLGMTATLTSSRELTADADVAAPHVPFGGTLVPVPHVDADNIGPAGSVYSNAVDMAQYLRFQIGRGAIGGKRVLSEASIAQIRTLTTPIGAWQATVPDSDVTVAGYGLGWLVESFRGHRAIRHNGSIDGYLAEMQVLPDDRVGVVVLSNQMTLPLPEALANHILDVALGLAPRDWIGQALARDRAQEVQIAARQQTAESQRLPNAAPSLPLDRYAGTYADSLRGEIRVAFEEGKLVLRYHAGLAADLEPWQHDTFRAAWRTPNVYSLSPMLVTFAVDAAGRATAVSNALLGTFQAAPRARTAATGGDR</sequence>
<dbReference type="AlphaFoldDB" id="W0RSE4"/>
<dbReference type="RefSeq" id="WP_158508998.1">
    <property type="nucleotide sequence ID" value="NZ_CP007130.1"/>
</dbReference>
<keyword evidence="4" id="KW-1185">Reference proteome</keyword>
<dbReference type="OrthoDB" id="9801061at2"/>
<name>W0RSE4_9BACT</name>
<gene>
    <name evidence="3" type="ORF">J421_6086</name>
</gene>
<organism evidence="3 4">
    <name type="scientific">Gemmatirosa kalamazoonensis</name>
    <dbReference type="NCBI Taxonomy" id="861299"/>
    <lineage>
        <taxon>Bacteria</taxon>
        <taxon>Pseudomonadati</taxon>
        <taxon>Gemmatimonadota</taxon>
        <taxon>Gemmatimonadia</taxon>
        <taxon>Gemmatimonadales</taxon>
        <taxon>Gemmatimonadaceae</taxon>
        <taxon>Gemmatirosa</taxon>
    </lineage>
</organism>
<dbReference type="InParanoid" id="W0RSE4"/>
<dbReference type="PANTHER" id="PTHR46825:SF15">
    <property type="entry name" value="BETA-LACTAMASE-RELATED DOMAIN-CONTAINING PROTEIN"/>
    <property type="match status" value="1"/>
</dbReference>
<dbReference type="Pfam" id="PF11954">
    <property type="entry name" value="DUF3471"/>
    <property type="match status" value="1"/>
</dbReference>
<evidence type="ECO:0000259" key="1">
    <source>
        <dbReference type="Pfam" id="PF00144"/>
    </source>
</evidence>
<dbReference type="Proteomes" id="UP000019151">
    <property type="component" value="Plasmid 2"/>
</dbReference>
<dbReference type="InterPro" id="IPR050491">
    <property type="entry name" value="AmpC-like"/>
</dbReference>
<feature type="domain" description="Beta-lactamase-related" evidence="1">
    <location>
        <begin position="30"/>
        <end position="363"/>
    </location>
</feature>
<accession>W0RSE4</accession>
<evidence type="ECO:0000313" key="4">
    <source>
        <dbReference type="Proteomes" id="UP000019151"/>
    </source>
</evidence>
<dbReference type="Gene3D" id="3.40.710.10">
    <property type="entry name" value="DD-peptidase/beta-lactamase superfamily"/>
    <property type="match status" value="1"/>
</dbReference>
<geneLocation type="plasmid" evidence="3 4">
    <name>2</name>
</geneLocation>
<dbReference type="InterPro" id="IPR021860">
    <property type="entry name" value="Peptidase_S12_Pab87-rel_C"/>
</dbReference>
<dbReference type="Gene3D" id="2.40.128.600">
    <property type="match status" value="1"/>
</dbReference>
<dbReference type="Pfam" id="PF00144">
    <property type="entry name" value="Beta-lactamase"/>
    <property type="match status" value="1"/>
</dbReference>
<dbReference type="InterPro" id="IPR012338">
    <property type="entry name" value="Beta-lactam/transpept-like"/>
</dbReference>
<evidence type="ECO:0000259" key="2">
    <source>
        <dbReference type="Pfam" id="PF11954"/>
    </source>
</evidence>
<dbReference type="SUPFAM" id="SSF56601">
    <property type="entry name" value="beta-lactamase/transpeptidase-like"/>
    <property type="match status" value="1"/>
</dbReference>
<feature type="domain" description="Peptidase S12 Pab87-related C-terminal" evidence="2">
    <location>
        <begin position="403"/>
        <end position="487"/>
    </location>
</feature>
<dbReference type="PANTHER" id="PTHR46825">
    <property type="entry name" value="D-ALANYL-D-ALANINE-CARBOXYPEPTIDASE/ENDOPEPTIDASE AMPH"/>
    <property type="match status" value="1"/>
</dbReference>
<protein>
    <submittedName>
        <fullName evidence="3">Beta-lactamase</fullName>
    </submittedName>
</protein>
<dbReference type="HOGENOM" id="CLU_020027_14_3_0"/>
<dbReference type="KEGG" id="gba:J421_6086"/>